<sequence>CPYFTKFSLTVETVHRADNGTSEN</sequence>
<organism evidence="1 2">
    <name type="scientific">Corchorus capsularis</name>
    <name type="common">Jute</name>
    <dbReference type="NCBI Taxonomy" id="210143"/>
    <lineage>
        <taxon>Eukaryota</taxon>
        <taxon>Viridiplantae</taxon>
        <taxon>Streptophyta</taxon>
        <taxon>Embryophyta</taxon>
        <taxon>Tracheophyta</taxon>
        <taxon>Spermatophyta</taxon>
        <taxon>Magnoliopsida</taxon>
        <taxon>eudicotyledons</taxon>
        <taxon>Gunneridae</taxon>
        <taxon>Pentapetalae</taxon>
        <taxon>rosids</taxon>
        <taxon>malvids</taxon>
        <taxon>Malvales</taxon>
        <taxon>Malvaceae</taxon>
        <taxon>Grewioideae</taxon>
        <taxon>Apeibeae</taxon>
        <taxon>Corchorus</taxon>
    </lineage>
</organism>
<proteinExistence type="predicted"/>
<comment type="caution">
    <text evidence="1">The sequence shown here is derived from an EMBL/GenBank/DDBJ whole genome shotgun (WGS) entry which is preliminary data.</text>
</comment>
<reference evidence="1 2" key="1">
    <citation type="submission" date="2013-09" db="EMBL/GenBank/DDBJ databases">
        <title>Corchorus capsularis genome sequencing.</title>
        <authorList>
            <person name="Alam M."/>
            <person name="Haque M.S."/>
            <person name="Islam M.S."/>
            <person name="Emdad E.M."/>
            <person name="Islam M.M."/>
            <person name="Ahmed B."/>
            <person name="Halim A."/>
            <person name="Hossen Q.M.M."/>
            <person name="Hossain M.Z."/>
            <person name="Ahmed R."/>
            <person name="Khan M.M."/>
            <person name="Islam R."/>
            <person name="Rashid M.M."/>
            <person name="Khan S.A."/>
            <person name="Rahman M.S."/>
            <person name="Alam M."/>
        </authorList>
    </citation>
    <scope>NUCLEOTIDE SEQUENCE [LARGE SCALE GENOMIC DNA]</scope>
    <source>
        <strain evidence="2">cv. CVL-1</strain>
        <tissue evidence="1">Whole seedling</tissue>
    </source>
</reference>
<protein>
    <submittedName>
        <fullName evidence="1">Uncharacterized protein</fullName>
    </submittedName>
</protein>
<dbReference type="Gramene" id="OMO78680">
    <property type="protein sequence ID" value="OMO78680"/>
    <property type="gene ID" value="CCACVL1_14208"/>
</dbReference>
<evidence type="ECO:0000313" key="1">
    <source>
        <dbReference type="EMBL" id="OMO78680.1"/>
    </source>
</evidence>
<dbReference type="EMBL" id="AWWV01010528">
    <property type="protein sequence ID" value="OMO78680.1"/>
    <property type="molecule type" value="Genomic_DNA"/>
</dbReference>
<evidence type="ECO:0000313" key="2">
    <source>
        <dbReference type="Proteomes" id="UP000188268"/>
    </source>
</evidence>
<dbReference type="OMA" id="PEEENGC"/>
<dbReference type="AlphaFoldDB" id="A0A1R3I7Y6"/>
<dbReference type="Proteomes" id="UP000188268">
    <property type="component" value="Unassembled WGS sequence"/>
</dbReference>
<feature type="non-terminal residue" evidence="1">
    <location>
        <position position="24"/>
    </location>
</feature>
<gene>
    <name evidence="1" type="ORF">CCACVL1_14208</name>
</gene>
<feature type="non-terminal residue" evidence="1">
    <location>
        <position position="1"/>
    </location>
</feature>
<name>A0A1R3I7Y6_COCAP</name>
<keyword evidence="2" id="KW-1185">Reference proteome</keyword>
<accession>A0A1R3I7Y6</accession>